<dbReference type="PANTHER" id="PTHR21240">
    <property type="entry name" value="2-AMINO-3-CARBOXYLMUCONATE-6-SEMIALDEHYDE DECARBOXYLASE"/>
    <property type="match status" value="1"/>
</dbReference>
<keyword evidence="1 3" id="KW-0210">Decarboxylase</keyword>
<dbReference type="Gene3D" id="3.20.20.140">
    <property type="entry name" value="Metal-dependent hydrolases"/>
    <property type="match status" value="1"/>
</dbReference>
<evidence type="ECO:0000256" key="2">
    <source>
        <dbReference type="ARBA" id="ARBA00023239"/>
    </source>
</evidence>
<dbReference type="InterPro" id="IPR006680">
    <property type="entry name" value="Amidohydro-rel"/>
</dbReference>
<dbReference type="InterPro" id="IPR032465">
    <property type="entry name" value="ACMSD"/>
</dbReference>
<dbReference type="EMBL" id="KE747829">
    <property type="protein sequence ID" value="RMZ71971.1"/>
    <property type="molecule type" value="Genomic_DNA"/>
</dbReference>
<accession>A0A3M7MBT5</accession>
<evidence type="ECO:0000256" key="1">
    <source>
        <dbReference type="ARBA" id="ARBA00022793"/>
    </source>
</evidence>
<evidence type="ECO:0000256" key="3">
    <source>
        <dbReference type="RuleBase" id="RU366045"/>
    </source>
</evidence>
<reference evidence="5 6" key="1">
    <citation type="journal article" date="2014" name="PLoS ONE">
        <title>De novo Genome Assembly of the Fungal Plant Pathogen Pyrenophora semeniperda.</title>
        <authorList>
            <person name="Soliai M.M."/>
            <person name="Meyer S.E."/>
            <person name="Udall J.A."/>
            <person name="Elzinga D.E."/>
            <person name="Hermansen R.A."/>
            <person name="Bodily P.M."/>
            <person name="Hart A.A."/>
            <person name="Coleman C.E."/>
        </authorList>
    </citation>
    <scope>NUCLEOTIDE SEQUENCE [LARGE SCALE GENOMIC DNA]</scope>
    <source>
        <strain evidence="5 6">CCB06</strain>
        <tissue evidence="5">Mycelium</tissue>
    </source>
</reference>
<feature type="domain" description="Amidohydrolase-related" evidence="4">
    <location>
        <begin position="125"/>
        <end position="385"/>
    </location>
</feature>
<dbReference type="PANTHER" id="PTHR21240:SF32">
    <property type="entry name" value="AMIDOHYDROLASE-RELATED DOMAIN-CONTAINING PROTEIN"/>
    <property type="match status" value="1"/>
</dbReference>
<sequence length="393" mass="42892">MRLLFSRLFNALQTVRVPYLATEYDSHHRRVDSIDFGSIPGLNISSALDSIASTYADANTTKFAPRSISNVTDLIDVHVTTAHCVPDWYRAIVPTTGGNPTPSWNITSHLSFMSSQSISHAVLAFSSPGANVYPGNTAATTALARLINEQSAAYARAHPHQFAFYAVVPLPYTSSAIAEATYALDVLGAAGIALYSNFEGRYLGSSSFRSFFAAMDARGAGQIIYVHPTTPYLRVNGTLVEANPTTYPSGNIEFYFETARMLADLAVTQTLLNFTNLNYILPHVGGAFPSVADRLLKSYPALYERTLRVLQTRFYWDSAGPTYFHQVAGLLAYGIPTENLLFGTDFPYAPGFTYGPALLGIQTSVFVTDGERVGVFRENARRLFGGRIPVADE</sequence>
<dbReference type="GO" id="GO:0016787">
    <property type="term" value="F:hydrolase activity"/>
    <property type="evidence" value="ECO:0007669"/>
    <property type="project" value="InterPro"/>
</dbReference>
<keyword evidence="2 3" id="KW-0456">Lyase</keyword>
<dbReference type="Pfam" id="PF04909">
    <property type="entry name" value="Amidohydro_2"/>
    <property type="match status" value="1"/>
</dbReference>
<evidence type="ECO:0000259" key="4">
    <source>
        <dbReference type="Pfam" id="PF04909"/>
    </source>
</evidence>
<dbReference type="AlphaFoldDB" id="A0A3M7MBT5"/>
<dbReference type="Proteomes" id="UP000265663">
    <property type="component" value="Unassembled WGS sequence"/>
</dbReference>
<name>A0A3M7MBT5_9PLEO</name>
<proteinExistence type="inferred from homology"/>
<dbReference type="InterPro" id="IPR032466">
    <property type="entry name" value="Metal_Hydrolase"/>
</dbReference>
<dbReference type="SUPFAM" id="SSF51556">
    <property type="entry name" value="Metallo-dependent hydrolases"/>
    <property type="match status" value="1"/>
</dbReference>
<protein>
    <submittedName>
        <fullName evidence="5">2-amino-3-carboxymuconate-6-semialdehyde decarboxylase</fullName>
    </submittedName>
</protein>
<dbReference type="GO" id="GO:0005829">
    <property type="term" value="C:cytosol"/>
    <property type="evidence" value="ECO:0007669"/>
    <property type="project" value="TreeGrafter"/>
</dbReference>
<dbReference type="OrthoDB" id="2832284at2759"/>
<dbReference type="GO" id="GO:0016831">
    <property type="term" value="F:carboxy-lyase activity"/>
    <property type="evidence" value="ECO:0007669"/>
    <property type="project" value="UniProtKB-KW"/>
</dbReference>
<comment type="similarity">
    <text evidence="3">Belongs to the metallo-dependent hydrolases superfamily.</text>
</comment>
<evidence type="ECO:0000313" key="5">
    <source>
        <dbReference type="EMBL" id="RMZ71971.1"/>
    </source>
</evidence>
<evidence type="ECO:0000313" key="6">
    <source>
        <dbReference type="Proteomes" id="UP000265663"/>
    </source>
</evidence>
<gene>
    <name evidence="5" type="ORF">GMOD_00006955</name>
</gene>
<keyword evidence="6" id="KW-1185">Reference proteome</keyword>
<organism evidence="5 6">
    <name type="scientific">Pyrenophora seminiperda CCB06</name>
    <dbReference type="NCBI Taxonomy" id="1302712"/>
    <lineage>
        <taxon>Eukaryota</taxon>
        <taxon>Fungi</taxon>
        <taxon>Dikarya</taxon>
        <taxon>Ascomycota</taxon>
        <taxon>Pezizomycotina</taxon>
        <taxon>Dothideomycetes</taxon>
        <taxon>Pleosporomycetidae</taxon>
        <taxon>Pleosporales</taxon>
        <taxon>Pleosporineae</taxon>
        <taxon>Pleosporaceae</taxon>
        <taxon>Pyrenophora</taxon>
    </lineage>
</organism>
<dbReference type="GO" id="GO:0019748">
    <property type="term" value="P:secondary metabolic process"/>
    <property type="evidence" value="ECO:0007669"/>
    <property type="project" value="TreeGrafter"/>
</dbReference>